<dbReference type="OrthoDB" id="9446021at2759"/>
<name>A0A226MLX0_CALSU</name>
<dbReference type="Pfam" id="PF05507">
    <property type="entry name" value="MAGP"/>
    <property type="match status" value="1"/>
</dbReference>
<organism evidence="8 9">
    <name type="scientific">Callipepla squamata</name>
    <name type="common">Scaled quail</name>
    <dbReference type="NCBI Taxonomy" id="9009"/>
    <lineage>
        <taxon>Eukaryota</taxon>
        <taxon>Metazoa</taxon>
        <taxon>Chordata</taxon>
        <taxon>Craniata</taxon>
        <taxon>Vertebrata</taxon>
        <taxon>Euteleostomi</taxon>
        <taxon>Archelosauria</taxon>
        <taxon>Archosauria</taxon>
        <taxon>Dinosauria</taxon>
        <taxon>Saurischia</taxon>
        <taxon>Theropoda</taxon>
        <taxon>Coelurosauria</taxon>
        <taxon>Aves</taxon>
        <taxon>Neognathae</taxon>
        <taxon>Galloanserae</taxon>
        <taxon>Galliformes</taxon>
        <taxon>Odontophoridae</taxon>
        <taxon>Callipepla</taxon>
    </lineage>
</organism>
<reference evidence="8 9" key="1">
    <citation type="submission" date="2016-07" db="EMBL/GenBank/DDBJ databases">
        <title>Disparate Historic Effective Population Sizes Predicted by Modern Levels of Genome Diversity for the Scaled Quail (Callipepla squamata) and the Northern Bobwhite (Colinus virginianus): Inferences from First and Second Generation Draft Genome Assemblies for Sympatric New World Quail.</title>
        <authorList>
            <person name="Oldeschulte D.L."/>
            <person name="Halley Y.A."/>
            <person name="Bhattarai E.K."/>
            <person name="Brashear W.A."/>
            <person name="Hill J."/>
            <person name="Metz R.P."/>
            <person name="Johnson C.D."/>
            <person name="Rollins D."/>
            <person name="Peterson M.J."/>
            <person name="Bickhart D.M."/>
            <person name="Decker J.E."/>
            <person name="Seabury C.M."/>
        </authorList>
    </citation>
    <scope>NUCLEOTIDE SEQUENCE [LARGE SCALE GENOMIC DNA]</scope>
    <source>
        <strain evidence="8 9">Texas</strain>
        <tissue evidence="8">Leg muscle</tissue>
    </source>
</reference>
<dbReference type="Proteomes" id="UP000198323">
    <property type="component" value="Unassembled WGS sequence"/>
</dbReference>
<evidence type="ECO:0000256" key="5">
    <source>
        <dbReference type="ARBA" id="ARBA00022729"/>
    </source>
</evidence>
<comment type="subcellular location">
    <subcellularLocation>
        <location evidence="1">Secreted</location>
        <location evidence="1">Extracellular space</location>
        <location evidence="1">Extracellular matrix</location>
    </subcellularLocation>
</comment>
<evidence type="ECO:0000313" key="9">
    <source>
        <dbReference type="Proteomes" id="UP000198323"/>
    </source>
</evidence>
<proteinExistence type="inferred from homology"/>
<evidence type="ECO:0000313" key="8">
    <source>
        <dbReference type="EMBL" id="OXB56295.1"/>
    </source>
</evidence>
<dbReference type="GO" id="GO:0048048">
    <property type="term" value="P:embryonic eye morphogenesis"/>
    <property type="evidence" value="ECO:0007669"/>
    <property type="project" value="TreeGrafter"/>
</dbReference>
<keyword evidence="5" id="KW-0732">Signal</keyword>
<evidence type="ECO:0000256" key="1">
    <source>
        <dbReference type="ARBA" id="ARBA00004498"/>
    </source>
</evidence>
<protein>
    <submittedName>
        <fullName evidence="8">Uncharacterized protein</fullName>
    </submittedName>
</protein>
<sequence>MHIRASDAGLNPCVLRVFSDCREEQFPCTRLYSVHKPVKQCISYLCVTSDEFEGNFDYLSTCIYLLCLQMRSVASWLAFLLDVSTDLGNSYNSLASSS</sequence>
<evidence type="ECO:0000256" key="2">
    <source>
        <dbReference type="ARBA" id="ARBA00005317"/>
    </source>
</evidence>
<comment type="caution">
    <text evidence="8">The sequence shown here is derived from an EMBL/GenBank/DDBJ whole genome shotgun (WGS) entry which is preliminary data.</text>
</comment>
<comment type="similarity">
    <text evidence="2">Belongs to the MFAP family.</text>
</comment>
<dbReference type="STRING" id="9009.A0A226MLX0"/>
<evidence type="ECO:0000256" key="7">
    <source>
        <dbReference type="ARBA" id="ARBA00023180"/>
    </source>
</evidence>
<keyword evidence="6" id="KW-1015">Disulfide bond</keyword>
<dbReference type="PANTHER" id="PTHR16485:SF6">
    <property type="entry name" value="MICROFIBRILLAR-ASSOCIATED PROTEIN 5"/>
    <property type="match status" value="1"/>
</dbReference>
<keyword evidence="9" id="KW-1185">Reference proteome</keyword>
<accession>A0A226MLX0</accession>
<keyword evidence="3" id="KW-0964">Secreted</keyword>
<dbReference type="EMBL" id="MCFN01000655">
    <property type="protein sequence ID" value="OXB56295.1"/>
    <property type="molecule type" value="Genomic_DNA"/>
</dbReference>
<dbReference type="InterPro" id="IPR008673">
    <property type="entry name" value="MAGP"/>
</dbReference>
<evidence type="ECO:0000256" key="3">
    <source>
        <dbReference type="ARBA" id="ARBA00022525"/>
    </source>
</evidence>
<dbReference type="GO" id="GO:0001527">
    <property type="term" value="C:microfibril"/>
    <property type="evidence" value="ECO:0007669"/>
    <property type="project" value="InterPro"/>
</dbReference>
<keyword evidence="7" id="KW-0325">Glycoprotein</keyword>
<gene>
    <name evidence="8" type="ORF">ASZ78_002120</name>
</gene>
<evidence type="ECO:0000256" key="6">
    <source>
        <dbReference type="ARBA" id="ARBA00023157"/>
    </source>
</evidence>
<dbReference type="AlphaFoldDB" id="A0A226MLX0"/>
<keyword evidence="4" id="KW-0272">Extracellular matrix</keyword>
<dbReference type="PANTHER" id="PTHR16485">
    <property type="entry name" value="MICROFIBRILLAR-ASSOCIATED PROTEIN 2"/>
    <property type="match status" value="1"/>
</dbReference>
<evidence type="ECO:0000256" key="4">
    <source>
        <dbReference type="ARBA" id="ARBA00022530"/>
    </source>
</evidence>